<name>A0AAD8B795_BIOPF</name>
<keyword evidence="1" id="KW-0472">Membrane</keyword>
<evidence type="ECO:0000313" key="2">
    <source>
        <dbReference type="Proteomes" id="UP001233172"/>
    </source>
</evidence>
<proteinExistence type="predicted"/>
<comment type="caution">
    <text evidence="1">The sequence shown here is derived from an EMBL/GenBank/DDBJ whole genome shotgun (WGS) entry which is preliminary data.</text>
</comment>
<sequence>MQEALINDENKKWQKSPESEIENISCRSVSSLRISENWMAARSEKAFDYHRKQGDEIEIKHKLGVTNTSSSLVAWNGVSVLENTPLQVSDETGLKTRVQGDLASPLRYQASVDRIDLKSAFCLRPRK</sequence>
<protein>
    <submittedName>
        <fullName evidence="1">Transmembrane protein 26-like X2</fullName>
    </submittedName>
</protein>
<keyword evidence="2" id="KW-1185">Reference proteome</keyword>
<accession>A0AAD8B795</accession>
<dbReference type="Proteomes" id="UP001233172">
    <property type="component" value="Unassembled WGS sequence"/>
</dbReference>
<dbReference type="AlphaFoldDB" id="A0AAD8B795"/>
<dbReference type="EMBL" id="JASAOG010000135">
    <property type="protein sequence ID" value="KAK0048668.1"/>
    <property type="molecule type" value="Genomic_DNA"/>
</dbReference>
<evidence type="ECO:0000313" key="1">
    <source>
        <dbReference type="EMBL" id="KAK0048668.1"/>
    </source>
</evidence>
<organism evidence="1 2">
    <name type="scientific">Biomphalaria pfeifferi</name>
    <name type="common">Bloodfluke planorb</name>
    <name type="synonym">Freshwater snail</name>
    <dbReference type="NCBI Taxonomy" id="112525"/>
    <lineage>
        <taxon>Eukaryota</taxon>
        <taxon>Metazoa</taxon>
        <taxon>Spiralia</taxon>
        <taxon>Lophotrochozoa</taxon>
        <taxon>Mollusca</taxon>
        <taxon>Gastropoda</taxon>
        <taxon>Heterobranchia</taxon>
        <taxon>Euthyneura</taxon>
        <taxon>Panpulmonata</taxon>
        <taxon>Hygrophila</taxon>
        <taxon>Lymnaeoidea</taxon>
        <taxon>Planorbidae</taxon>
        <taxon>Biomphalaria</taxon>
    </lineage>
</organism>
<reference evidence="1" key="1">
    <citation type="journal article" date="2023" name="PLoS Negl. Trop. Dis.">
        <title>A genome sequence for Biomphalaria pfeifferi, the major vector snail for the human-infecting parasite Schistosoma mansoni.</title>
        <authorList>
            <person name="Bu L."/>
            <person name="Lu L."/>
            <person name="Laidemitt M.R."/>
            <person name="Zhang S.M."/>
            <person name="Mutuku M."/>
            <person name="Mkoji G."/>
            <person name="Steinauer M."/>
            <person name="Loker E.S."/>
        </authorList>
    </citation>
    <scope>NUCLEOTIDE SEQUENCE</scope>
    <source>
        <strain evidence="1">KasaAsao</strain>
    </source>
</reference>
<gene>
    <name evidence="1" type="ORF">Bpfe_021948</name>
</gene>
<keyword evidence="1" id="KW-0812">Transmembrane</keyword>
<reference evidence="1" key="2">
    <citation type="submission" date="2023-04" db="EMBL/GenBank/DDBJ databases">
        <authorList>
            <person name="Bu L."/>
            <person name="Lu L."/>
            <person name="Laidemitt M.R."/>
            <person name="Zhang S.M."/>
            <person name="Mutuku M."/>
            <person name="Mkoji G."/>
            <person name="Steinauer M."/>
            <person name="Loker E.S."/>
        </authorList>
    </citation>
    <scope>NUCLEOTIDE SEQUENCE</scope>
    <source>
        <strain evidence="1">KasaAsao</strain>
        <tissue evidence="1">Whole Snail</tissue>
    </source>
</reference>